<evidence type="ECO:0000256" key="3">
    <source>
        <dbReference type="ARBA" id="ARBA00004174"/>
    </source>
</evidence>
<evidence type="ECO:0000256" key="1">
    <source>
        <dbReference type="ARBA" id="ARBA00001971"/>
    </source>
</evidence>
<comment type="subcellular location">
    <subcellularLocation>
        <location evidence="4">Endoplasmic reticulum membrane</location>
        <topology evidence="4">Peripheral membrane protein</topology>
    </subcellularLocation>
    <subcellularLocation>
        <location evidence="3">Microsome membrane</location>
        <topology evidence="3">Peripheral membrane protein</topology>
    </subcellularLocation>
</comment>
<dbReference type="InterPro" id="IPR050196">
    <property type="entry name" value="Cytochrome_P450_Monoox"/>
</dbReference>
<dbReference type="PANTHER" id="PTHR24291">
    <property type="entry name" value="CYTOCHROME P450 FAMILY 4"/>
    <property type="match status" value="1"/>
</dbReference>
<dbReference type="Pfam" id="PF00067">
    <property type="entry name" value="p450"/>
    <property type="match status" value="1"/>
</dbReference>
<evidence type="ECO:0000313" key="15">
    <source>
        <dbReference type="EMBL" id="KAF2890572.1"/>
    </source>
</evidence>
<evidence type="ECO:0000256" key="13">
    <source>
        <dbReference type="ARBA" id="ARBA00023136"/>
    </source>
</evidence>
<dbReference type="Gene3D" id="1.10.630.10">
    <property type="entry name" value="Cytochrome P450"/>
    <property type="match status" value="1"/>
</dbReference>
<keyword evidence="13" id="KW-0472">Membrane</keyword>
<dbReference type="SUPFAM" id="SSF48264">
    <property type="entry name" value="Cytochrome P450"/>
    <property type="match status" value="1"/>
</dbReference>
<keyword evidence="6 14" id="KW-0349">Heme</keyword>
<evidence type="ECO:0000256" key="14">
    <source>
        <dbReference type="PIRSR" id="PIRSR602401-1"/>
    </source>
</evidence>
<protein>
    <recommendedName>
        <fullName evidence="17">Cytochrome P450</fullName>
    </recommendedName>
</protein>
<comment type="similarity">
    <text evidence="5">Belongs to the cytochrome P450 family.</text>
</comment>
<dbReference type="Proteomes" id="UP000801492">
    <property type="component" value="Unassembled WGS sequence"/>
</dbReference>
<dbReference type="GO" id="GO:0005506">
    <property type="term" value="F:iron ion binding"/>
    <property type="evidence" value="ECO:0007669"/>
    <property type="project" value="InterPro"/>
</dbReference>
<name>A0A8K0CUE4_IGNLU</name>
<comment type="function">
    <text evidence="2">May be involved in the metabolism of insect hormones and in the breakdown of synthetic insecticides.</text>
</comment>
<reference evidence="15" key="1">
    <citation type="submission" date="2019-08" db="EMBL/GenBank/DDBJ databases">
        <title>The genome of the North American firefly Photinus pyralis.</title>
        <authorList>
            <consortium name="Photinus pyralis genome working group"/>
            <person name="Fallon T.R."/>
            <person name="Sander Lower S.E."/>
            <person name="Weng J.-K."/>
        </authorList>
    </citation>
    <scope>NUCLEOTIDE SEQUENCE</scope>
    <source>
        <strain evidence="15">TRF0915ILg1</strain>
        <tissue evidence="15">Whole body</tissue>
    </source>
</reference>
<dbReference type="InterPro" id="IPR002401">
    <property type="entry name" value="Cyt_P450_E_grp-I"/>
</dbReference>
<dbReference type="InterPro" id="IPR036396">
    <property type="entry name" value="Cyt_P450_sf"/>
</dbReference>
<dbReference type="PRINTS" id="PR00463">
    <property type="entry name" value="EP450I"/>
</dbReference>
<accession>A0A8K0CUE4</accession>
<organism evidence="15 16">
    <name type="scientific">Ignelater luminosus</name>
    <name type="common">Cucubano</name>
    <name type="synonym">Pyrophorus luminosus</name>
    <dbReference type="NCBI Taxonomy" id="2038154"/>
    <lineage>
        <taxon>Eukaryota</taxon>
        <taxon>Metazoa</taxon>
        <taxon>Ecdysozoa</taxon>
        <taxon>Arthropoda</taxon>
        <taxon>Hexapoda</taxon>
        <taxon>Insecta</taxon>
        <taxon>Pterygota</taxon>
        <taxon>Neoptera</taxon>
        <taxon>Endopterygota</taxon>
        <taxon>Coleoptera</taxon>
        <taxon>Polyphaga</taxon>
        <taxon>Elateriformia</taxon>
        <taxon>Elateroidea</taxon>
        <taxon>Elateridae</taxon>
        <taxon>Agrypninae</taxon>
        <taxon>Pyrophorini</taxon>
        <taxon>Ignelater</taxon>
    </lineage>
</organism>
<feature type="binding site" description="axial binding residue" evidence="14">
    <location>
        <position position="129"/>
    </location>
    <ligand>
        <name>heme</name>
        <dbReference type="ChEBI" id="CHEBI:30413"/>
    </ligand>
    <ligandPart>
        <name>Fe</name>
        <dbReference type="ChEBI" id="CHEBI:18248"/>
    </ligandPart>
</feature>
<dbReference type="EMBL" id="VTPC01049812">
    <property type="protein sequence ID" value="KAF2890572.1"/>
    <property type="molecule type" value="Genomic_DNA"/>
</dbReference>
<keyword evidence="9" id="KW-0492">Microsome</keyword>
<keyword evidence="11 14" id="KW-0408">Iron</keyword>
<keyword evidence="12" id="KW-0503">Monooxygenase</keyword>
<evidence type="ECO:0000256" key="8">
    <source>
        <dbReference type="ARBA" id="ARBA00022824"/>
    </source>
</evidence>
<keyword evidence="8" id="KW-0256">Endoplasmic reticulum</keyword>
<evidence type="ECO:0000256" key="12">
    <source>
        <dbReference type="ARBA" id="ARBA00023033"/>
    </source>
</evidence>
<proteinExistence type="inferred from homology"/>
<gene>
    <name evidence="15" type="ORF">ILUMI_15601</name>
</gene>
<evidence type="ECO:0000256" key="10">
    <source>
        <dbReference type="ARBA" id="ARBA00023002"/>
    </source>
</evidence>
<evidence type="ECO:0000313" key="16">
    <source>
        <dbReference type="Proteomes" id="UP000801492"/>
    </source>
</evidence>
<evidence type="ECO:0000256" key="7">
    <source>
        <dbReference type="ARBA" id="ARBA00022723"/>
    </source>
</evidence>
<evidence type="ECO:0000256" key="9">
    <source>
        <dbReference type="ARBA" id="ARBA00022848"/>
    </source>
</evidence>
<dbReference type="GO" id="GO:0020037">
    <property type="term" value="F:heme binding"/>
    <property type="evidence" value="ECO:0007669"/>
    <property type="project" value="InterPro"/>
</dbReference>
<evidence type="ECO:0008006" key="17">
    <source>
        <dbReference type="Google" id="ProtNLM"/>
    </source>
</evidence>
<feature type="non-terminal residue" evidence="15">
    <location>
        <position position="1"/>
    </location>
</feature>
<comment type="caution">
    <text evidence="15">The sequence shown here is derived from an EMBL/GenBank/DDBJ whole genome shotgun (WGS) entry which is preliminary data.</text>
</comment>
<evidence type="ECO:0000256" key="2">
    <source>
        <dbReference type="ARBA" id="ARBA00003690"/>
    </source>
</evidence>
<keyword evidence="7 14" id="KW-0479">Metal-binding</keyword>
<keyword evidence="10" id="KW-0560">Oxidoreductase</keyword>
<sequence length="130" mass="15149">MQDFTAAVVKERRLDYQKTMEEHQREPRTVYGGKRYKLVYLDRVIKEALRIFSAASVLRRTAAADIKLDKTDCIIPAGCEISLSFISLHRDPELWPDPLKFDPDHFLPDEIAKRHPYRWMPFSGGSRNCP</sequence>
<dbReference type="OrthoDB" id="1470350at2759"/>
<keyword evidence="16" id="KW-1185">Reference proteome</keyword>
<evidence type="ECO:0000256" key="4">
    <source>
        <dbReference type="ARBA" id="ARBA00004406"/>
    </source>
</evidence>
<dbReference type="GO" id="GO:0004497">
    <property type="term" value="F:monooxygenase activity"/>
    <property type="evidence" value="ECO:0007669"/>
    <property type="project" value="UniProtKB-KW"/>
</dbReference>
<dbReference type="PANTHER" id="PTHR24291:SF189">
    <property type="entry name" value="CYTOCHROME P450 4C3-RELATED"/>
    <property type="match status" value="1"/>
</dbReference>
<evidence type="ECO:0000256" key="6">
    <source>
        <dbReference type="ARBA" id="ARBA00022617"/>
    </source>
</evidence>
<dbReference type="GO" id="GO:0016705">
    <property type="term" value="F:oxidoreductase activity, acting on paired donors, with incorporation or reduction of molecular oxygen"/>
    <property type="evidence" value="ECO:0007669"/>
    <property type="project" value="InterPro"/>
</dbReference>
<dbReference type="InterPro" id="IPR001128">
    <property type="entry name" value="Cyt_P450"/>
</dbReference>
<evidence type="ECO:0000256" key="11">
    <source>
        <dbReference type="ARBA" id="ARBA00023004"/>
    </source>
</evidence>
<dbReference type="AlphaFoldDB" id="A0A8K0CUE4"/>
<evidence type="ECO:0000256" key="5">
    <source>
        <dbReference type="ARBA" id="ARBA00010617"/>
    </source>
</evidence>
<comment type="cofactor">
    <cofactor evidence="1 14">
        <name>heme</name>
        <dbReference type="ChEBI" id="CHEBI:30413"/>
    </cofactor>
</comment>
<dbReference type="GO" id="GO:0005789">
    <property type="term" value="C:endoplasmic reticulum membrane"/>
    <property type="evidence" value="ECO:0007669"/>
    <property type="project" value="UniProtKB-SubCell"/>
</dbReference>